<dbReference type="Proteomes" id="UP000807353">
    <property type="component" value="Unassembled WGS sequence"/>
</dbReference>
<evidence type="ECO:0000313" key="1">
    <source>
        <dbReference type="EMBL" id="KAF9461800.1"/>
    </source>
</evidence>
<reference evidence="1" key="1">
    <citation type="submission" date="2020-11" db="EMBL/GenBank/DDBJ databases">
        <authorList>
            <consortium name="DOE Joint Genome Institute"/>
            <person name="Ahrendt S."/>
            <person name="Riley R."/>
            <person name="Andreopoulos W."/>
            <person name="Labutti K."/>
            <person name="Pangilinan J."/>
            <person name="Ruiz-Duenas F.J."/>
            <person name="Barrasa J.M."/>
            <person name="Sanchez-Garcia M."/>
            <person name="Camarero S."/>
            <person name="Miyauchi S."/>
            <person name="Serrano A."/>
            <person name="Linde D."/>
            <person name="Babiker R."/>
            <person name="Drula E."/>
            <person name="Ayuso-Fernandez I."/>
            <person name="Pacheco R."/>
            <person name="Padilla G."/>
            <person name="Ferreira P."/>
            <person name="Barriuso J."/>
            <person name="Kellner H."/>
            <person name="Castanera R."/>
            <person name="Alfaro M."/>
            <person name="Ramirez L."/>
            <person name="Pisabarro A.G."/>
            <person name="Kuo A."/>
            <person name="Tritt A."/>
            <person name="Lipzen A."/>
            <person name="He G."/>
            <person name="Yan M."/>
            <person name="Ng V."/>
            <person name="Cullen D."/>
            <person name="Martin F."/>
            <person name="Rosso M.-N."/>
            <person name="Henrissat B."/>
            <person name="Hibbett D."/>
            <person name="Martinez A.T."/>
            <person name="Grigoriev I.V."/>
        </authorList>
    </citation>
    <scope>NUCLEOTIDE SEQUENCE</scope>
    <source>
        <strain evidence="1">CBS 247.69</strain>
    </source>
</reference>
<keyword evidence="2" id="KW-1185">Reference proteome</keyword>
<comment type="caution">
    <text evidence="1">The sequence shown here is derived from an EMBL/GenBank/DDBJ whole genome shotgun (WGS) entry which is preliminary data.</text>
</comment>
<dbReference type="Gene3D" id="3.80.10.10">
    <property type="entry name" value="Ribonuclease Inhibitor"/>
    <property type="match status" value="1"/>
</dbReference>
<dbReference type="OrthoDB" id="3222238at2759"/>
<dbReference type="AlphaFoldDB" id="A0A9P6CH10"/>
<organism evidence="1 2">
    <name type="scientific">Collybia nuda</name>
    <dbReference type="NCBI Taxonomy" id="64659"/>
    <lineage>
        <taxon>Eukaryota</taxon>
        <taxon>Fungi</taxon>
        <taxon>Dikarya</taxon>
        <taxon>Basidiomycota</taxon>
        <taxon>Agaricomycotina</taxon>
        <taxon>Agaricomycetes</taxon>
        <taxon>Agaricomycetidae</taxon>
        <taxon>Agaricales</taxon>
        <taxon>Tricholomatineae</taxon>
        <taxon>Clitocybaceae</taxon>
        <taxon>Collybia</taxon>
    </lineage>
</organism>
<evidence type="ECO:0000313" key="2">
    <source>
        <dbReference type="Proteomes" id="UP000807353"/>
    </source>
</evidence>
<dbReference type="SUPFAM" id="SSF52047">
    <property type="entry name" value="RNI-like"/>
    <property type="match status" value="1"/>
</dbReference>
<protein>
    <submittedName>
        <fullName evidence="1">Uncharacterized protein</fullName>
    </submittedName>
</protein>
<dbReference type="InterPro" id="IPR032675">
    <property type="entry name" value="LRR_dom_sf"/>
</dbReference>
<sequence length="319" mass="36118">MCINLTPSYVDKLLCLQNLRTLRVLAIAPPETTSNFLQSISALPRLEELHLILLEGAVINRIPNDGFLALRCLRVPHSTPKLVTRLLNALPLGRLQEFETADRINWENVQTASELREILKNWRTCFGALAHHVNLKTIVITINVDDDILEECEDIRFIDMIEPLLSIRGLEAFAVFSLADMPLSDADVYKMVTAWPRLTYIDFCFPTEDDQPSFLSLQHIATHSPFLESVLISLDSSVDVPVITPKKSHPLKEIRLGLTDVDDMPVLVQHLRSLFPKLEDIALYGDDEATAVMDAYRSMTVQNILTLPKTIFYNLLVIF</sequence>
<accession>A0A9P6CH10</accession>
<name>A0A9P6CH10_9AGAR</name>
<gene>
    <name evidence="1" type="ORF">BDZ94DRAFT_1263022</name>
</gene>
<dbReference type="EMBL" id="MU150279">
    <property type="protein sequence ID" value="KAF9461800.1"/>
    <property type="molecule type" value="Genomic_DNA"/>
</dbReference>
<proteinExistence type="predicted"/>